<protein>
    <submittedName>
        <fullName evidence="2">Uncharacterized protein</fullName>
    </submittedName>
</protein>
<proteinExistence type="predicted"/>
<name>A0A149TVK5_9PROT</name>
<organism evidence="2 3">
    <name type="scientific">Acetobacter tropicalis</name>
    <dbReference type="NCBI Taxonomy" id="104102"/>
    <lineage>
        <taxon>Bacteria</taxon>
        <taxon>Pseudomonadati</taxon>
        <taxon>Pseudomonadota</taxon>
        <taxon>Alphaproteobacteria</taxon>
        <taxon>Acetobacterales</taxon>
        <taxon>Acetobacteraceae</taxon>
        <taxon>Acetobacter</taxon>
    </lineage>
</organism>
<reference evidence="2 3" key="1">
    <citation type="submission" date="2015-06" db="EMBL/GenBank/DDBJ databases">
        <title>Improved classification and identification of acetic acid bacteria using matrix-assisted laser desorption/ionization time-of-flight mass spectrometry; Gluconobacter nephelii and Gluconobacter uchimurae are later heterotypic synonyms of Gluconobacter japonicus and Gluconobacter oxydans, respectively.</title>
        <authorList>
            <person name="Li L."/>
            <person name="Cleenwerck I."/>
            <person name="De Vuyst L."/>
            <person name="Vandamme P."/>
        </authorList>
    </citation>
    <scope>NUCLEOTIDE SEQUENCE [LARGE SCALE GENOMIC DNA]</scope>
    <source>
        <strain evidence="2 3">LMG 1663</strain>
    </source>
</reference>
<evidence type="ECO:0000313" key="2">
    <source>
        <dbReference type="EMBL" id="KXV57136.1"/>
    </source>
</evidence>
<dbReference type="EMBL" id="LHZT01000122">
    <property type="protein sequence ID" value="KXV57136.1"/>
    <property type="molecule type" value="Genomic_DNA"/>
</dbReference>
<dbReference type="AlphaFoldDB" id="A0A149TVK5"/>
<gene>
    <name evidence="2" type="ORF">AD947_09335</name>
</gene>
<comment type="caution">
    <text evidence="2">The sequence shown here is derived from an EMBL/GenBank/DDBJ whole genome shotgun (WGS) entry which is preliminary data.</text>
</comment>
<feature type="compositionally biased region" description="Basic and acidic residues" evidence="1">
    <location>
        <begin position="7"/>
        <end position="19"/>
    </location>
</feature>
<dbReference type="PATRIC" id="fig|104102.12.peg.1469"/>
<sequence>MASMKQKNGEEPLPERDGEGPTLFQTQANMSTHPAFWKGKGDARILLRVLTPQECKAVPRAEALAIFVAHPPSDDLLAGWLVTRSWEGTAIPASPHGAGCSCCLPAQGMGRMLLRLVQERARGECPFFSSVNIVCPASEKRLLVSALCADSLLTGLYGLLPISGGFFCHS</sequence>
<dbReference type="Proteomes" id="UP000075411">
    <property type="component" value="Unassembled WGS sequence"/>
</dbReference>
<evidence type="ECO:0000313" key="3">
    <source>
        <dbReference type="Proteomes" id="UP000075411"/>
    </source>
</evidence>
<feature type="region of interest" description="Disordered" evidence="1">
    <location>
        <begin position="1"/>
        <end position="25"/>
    </location>
</feature>
<accession>A0A149TVK5</accession>
<evidence type="ECO:0000256" key="1">
    <source>
        <dbReference type="SAM" id="MobiDB-lite"/>
    </source>
</evidence>